<dbReference type="Proteomes" id="UP001284654">
    <property type="component" value="Unassembled WGS sequence"/>
</dbReference>
<evidence type="ECO:0000313" key="3">
    <source>
        <dbReference type="Proteomes" id="UP001284654"/>
    </source>
</evidence>
<feature type="compositionally biased region" description="Basic residues" evidence="1">
    <location>
        <begin position="756"/>
        <end position="765"/>
    </location>
</feature>
<comment type="caution">
    <text evidence="2">The sequence shown here is derived from an EMBL/GenBank/DDBJ whole genome shotgun (WGS) entry which is preliminary data.</text>
</comment>
<feature type="region of interest" description="Disordered" evidence="1">
    <location>
        <begin position="750"/>
        <end position="771"/>
    </location>
</feature>
<gene>
    <name evidence="2" type="ORF">MSG88_11725</name>
</gene>
<evidence type="ECO:0000313" key="2">
    <source>
        <dbReference type="EMBL" id="MDV4316412.1"/>
    </source>
</evidence>
<reference evidence="2" key="1">
    <citation type="submission" date="2023-10" db="EMBL/GenBank/DDBJ databases">
        <authorList>
            <person name="Sykes E.M.E."/>
            <person name="Khan I.U.H."/>
            <person name="Kumar A."/>
        </authorList>
    </citation>
    <scope>NUCLEOTIDE SEQUENCE</scope>
    <source>
        <strain evidence="2">IK5</strain>
    </source>
</reference>
<organism evidence="2 3">
    <name type="scientific">Acinetobacter indicus</name>
    <dbReference type="NCBI Taxonomy" id="756892"/>
    <lineage>
        <taxon>Bacteria</taxon>
        <taxon>Pseudomonadati</taxon>
        <taxon>Pseudomonadota</taxon>
        <taxon>Gammaproteobacteria</taxon>
        <taxon>Moraxellales</taxon>
        <taxon>Moraxellaceae</taxon>
        <taxon>Acinetobacter</taxon>
    </lineage>
</organism>
<proteinExistence type="predicted"/>
<accession>A0AAW8Z6A3</accession>
<evidence type="ECO:0000256" key="1">
    <source>
        <dbReference type="SAM" id="MobiDB-lite"/>
    </source>
</evidence>
<dbReference type="RefSeq" id="WP_171525161.1">
    <property type="nucleotide sequence ID" value="NZ_JAAZRT010000014.1"/>
</dbReference>
<name>A0AAW8Z6A3_9GAMM</name>
<dbReference type="EMBL" id="JAWJYY010000001">
    <property type="protein sequence ID" value="MDV4316412.1"/>
    <property type="molecule type" value="Genomic_DNA"/>
</dbReference>
<dbReference type="AlphaFoldDB" id="A0AAW8Z6A3"/>
<sequence>MGSYDFIQRITKPELFKLLRFKYSKSFESVKRSGNQSNFVIFKESIDILENYEKLLLMLKNDQEPTISQLQLFPDLVNSELDQLMSSLMYLRYIMSENEYLEIQAFRKISQYAGLIHPLDTSQPPVSTLNSYLGQQPLQLCTPHNVPFIKAFDRYEKDSFLALLEKLKPKVVEDSTFKGDQFLLSAEEEQYKFKFQRSLEEHQQIYVFCFDVSLYPINPQDGDDYEKLYFDKKSTIDRIVQEVSALSRLIHFLVRLEPSQKFGFNLHFVLMLSETKYFSEDTLIQKFENKLTGICLISMTKFVVRNWNDIVRKHLHNKAVGIIRKNDEAAINESWRWIFSAFFSTEQVIRFNLGYMPNLHCGDGPLAPNLSKLSLVNQSTPLSQAERDSNLHEKIFINRKHLAKPIQQYLSYADLIYSQYSFLPTNEGGDLLLSTLLGGVEVFCETLKVAKPELFIIPNKESFYSLSIEDLSTVRTRLGWMWLNLFKRLIEKPDFVSHRSVAKFCSQNVQVFFQFWEANRWEIEQLDSHIMGYYIQQLNQKISVLKEQLLDQKKLSFSSLESRSKDLIKYGNYLLSEDVYVLRIQVEFTISNQSLKQSDQSPILTEFLRVGQSAKPLCWIKGYLLRWDQYHCLERSSRQTYADLTLFLEDHPKMQSINLLEILQQYLLKFTSTYNEKKKLVNHANEIRVSIRNSEIYSPKPELRHNIIKIETVNKELRKSFVKYYLHSFCFLDLFILWDGVENGKKFKRYTTGQKPRPKQRCVKNKPHELS</sequence>
<protein>
    <submittedName>
        <fullName evidence="2">Uncharacterized protein</fullName>
    </submittedName>
</protein>